<dbReference type="AlphaFoldDB" id="A0A914PBU3"/>
<dbReference type="WBParaSite" id="PDA_v2.g15628.t1">
    <property type="protein sequence ID" value="PDA_v2.g15628.t1"/>
    <property type="gene ID" value="PDA_v2.g15628"/>
</dbReference>
<evidence type="ECO:0000313" key="2">
    <source>
        <dbReference type="Proteomes" id="UP000887578"/>
    </source>
</evidence>
<feature type="compositionally biased region" description="Polar residues" evidence="1">
    <location>
        <begin position="37"/>
        <end position="56"/>
    </location>
</feature>
<keyword evidence="2" id="KW-1185">Reference proteome</keyword>
<accession>A0A914PBU3</accession>
<feature type="region of interest" description="Disordered" evidence="1">
    <location>
        <begin position="1"/>
        <end position="68"/>
    </location>
</feature>
<name>A0A914PBU3_9BILA</name>
<evidence type="ECO:0000256" key="1">
    <source>
        <dbReference type="SAM" id="MobiDB-lite"/>
    </source>
</evidence>
<organism evidence="2 3">
    <name type="scientific">Panagrolaimus davidi</name>
    <dbReference type="NCBI Taxonomy" id="227884"/>
    <lineage>
        <taxon>Eukaryota</taxon>
        <taxon>Metazoa</taxon>
        <taxon>Ecdysozoa</taxon>
        <taxon>Nematoda</taxon>
        <taxon>Chromadorea</taxon>
        <taxon>Rhabditida</taxon>
        <taxon>Tylenchina</taxon>
        <taxon>Panagrolaimomorpha</taxon>
        <taxon>Panagrolaimoidea</taxon>
        <taxon>Panagrolaimidae</taxon>
        <taxon>Panagrolaimus</taxon>
    </lineage>
</organism>
<feature type="compositionally biased region" description="Acidic residues" evidence="1">
    <location>
        <begin position="108"/>
        <end position="119"/>
    </location>
</feature>
<dbReference type="Proteomes" id="UP000887578">
    <property type="component" value="Unplaced"/>
</dbReference>
<proteinExistence type="predicted"/>
<sequence>MSISSTNTSASRPPKKKTSSSRSVISKRSVLDELIAQHQNSLPTLPSENEASSSEETPPRKYSSPYLPPGADLPCICLFDMTGRISKMKALCPEHGYMVRRGTGYSCGEDDDEDEEEEGHIEGDWED</sequence>
<evidence type="ECO:0000313" key="3">
    <source>
        <dbReference type="WBParaSite" id="PDA_v2.g15628.t1"/>
    </source>
</evidence>
<protein>
    <submittedName>
        <fullName evidence="3">Uncharacterized protein</fullName>
    </submittedName>
</protein>
<reference evidence="3" key="1">
    <citation type="submission" date="2022-11" db="UniProtKB">
        <authorList>
            <consortium name="WormBaseParasite"/>
        </authorList>
    </citation>
    <scope>IDENTIFICATION</scope>
</reference>
<feature type="region of interest" description="Disordered" evidence="1">
    <location>
        <begin position="103"/>
        <end position="127"/>
    </location>
</feature>